<dbReference type="AlphaFoldDB" id="A0A820BAW2"/>
<feature type="non-terminal residue" evidence="1">
    <location>
        <position position="1"/>
    </location>
</feature>
<protein>
    <submittedName>
        <fullName evidence="1">Uncharacterized protein</fullName>
    </submittedName>
</protein>
<dbReference type="Proteomes" id="UP000663836">
    <property type="component" value="Unassembled WGS sequence"/>
</dbReference>
<accession>A0A820BAW2</accession>
<evidence type="ECO:0000313" key="2">
    <source>
        <dbReference type="Proteomes" id="UP000663836"/>
    </source>
</evidence>
<comment type="caution">
    <text evidence="1">The sequence shown here is derived from an EMBL/GenBank/DDBJ whole genome shotgun (WGS) entry which is preliminary data.</text>
</comment>
<dbReference type="EMBL" id="CAJOBD010015005">
    <property type="protein sequence ID" value="CAF4204514.1"/>
    <property type="molecule type" value="Genomic_DNA"/>
</dbReference>
<sequence>CFQVEPSKDRRLPDRIFKLFRGQNEQEVINILKRAQDKEDEIWPLNG</sequence>
<evidence type="ECO:0000313" key="1">
    <source>
        <dbReference type="EMBL" id="CAF4204514.1"/>
    </source>
</evidence>
<name>A0A820BAW2_9BILA</name>
<gene>
    <name evidence="1" type="ORF">JBS370_LOCUS36681</name>
</gene>
<reference evidence="1" key="1">
    <citation type="submission" date="2021-02" db="EMBL/GenBank/DDBJ databases">
        <authorList>
            <person name="Nowell W R."/>
        </authorList>
    </citation>
    <scope>NUCLEOTIDE SEQUENCE</scope>
</reference>
<proteinExistence type="predicted"/>
<organism evidence="1 2">
    <name type="scientific">Rotaria sordida</name>
    <dbReference type="NCBI Taxonomy" id="392033"/>
    <lineage>
        <taxon>Eukaryota</taxon>
        <taxon>Metazoa</taxon>
        <taxon>Spiralia</taxon>
        <taxon>Gnathifera</taxon>
        <taxon>Rotifera</taxon>
        <taxon>Eurotatoria</taxon>
        <taxon>Bdelloidea</taxon>
        <taxon>Philodinida</taxon>
        <taxon>Philodinidae</taxon>
        <taxon>Rotaria</taxon>
    </lineage>
</organism>